<dbReference type="EC" id="3.6.1.1" evidence="5"/>
<comment type="catalytic activity">
    <reaction evidence="13">
        <text>diphosphate + H2O = 2 phosphate + H(+)</text>
        <dbReference type="Rhea" id="RHEA:24576"/>
        <dbReference type="ChEBI" id="CHEBI:15377"/>
        <dbReference type="ChEBI" id="CHEBI:15378"/>
        <dbReference type="ChEBI" id="CHEBI:33019"/>
        <dbReference type="ChEBI" id="CHEBI:43474"/>
        <dbReference type="EC" id="3.6.1.1"/>
    </reaction>
</comment>
<keyword evidence="8" id="KW-0378">Hydrolase</keyword>
<keyword evidence="10" id="KW-0539">Nucleus</keyword>
<evidence type="ECO:0000256" key="10">
    <source>
        <dbReference type="ARBA" id="ARBA00023242"/>
    </source>
</evidence>
<dbReference type="Gene3D" id="3.40.50.1000">
    <property type="entry name" value="HAD superfamily/HAD-like"/>
    <property type="match status" value="2"/>
</dbReference>
<evidence type="ECO:0000256" key="5">
    <source>
        <dbReference type="ARBA" id="ARBA00012146"/>
    </source>
</evidence>
<dbReference type="Proteomes" id="UP000246464">
    <property type="component" value="Chromosome 18"/>
</dbReference>
<dbReference type="AlphaFoldDB" id="A0A2U9CNX1"/>
<protein>
    <recommendedName>
        <fullName evidence="12">Phospholysine phosphohistidine inorganic pyrophosphate phosphatase</fullName>
        <ecNumber evidence="5">3.6.1.1</ecNumber>
    </recommendedName>
</protein>
<comment type="similarity">
    <text evidence="4">Belongs to the HAD-like hydrolase superfamily.</text>
</comment>
<dbReference type="GO" id="GO:0046872">
    <property type="term" value="F:metal ion binding"/>
    <property type="evidence" value="ECO:0007669"/>
    <property type="project" value="UniProtKB-KW"/>
</dbReference>
<proteinExistence type="inferred from homology"/>
<dbReference type="InterPro" id="IPR036412">
    <property type="entry name" value="HAD-like_sf"/>
</dbReference>
<reference evidence="14 15" key="1">
    <citation type="submission" date="2017-12" db="EMBL/GenBank/DDBJ databases">
        <title>Integrating genomic resources of turbot (Scophthalmus maximus) in depth evaluation of genetic and physical mapping variation across individuals.</title>
        <authorList>
            <person name="Martinez P."/>
        </authorList>
    </citation>
    <scope>NUCLEOTIDE SEQUENCE [LARGE SCALE GENOMIC DNA]</scope>
</reference>
<comment type="cofactor">
    <cofactor evidence="1">
        <name>Mg(2+)</name>
        <dbReference type="ChEBI" id="CHEBI:18420"/>
    </cofactor>
</comment>
<dbReference type="GO" id="GO:0005829">
    <property type="term" value="C:cytosol"/>
    <property type="evidence" value="ECO:0007669"/>
    <property type="project" value="TreeGrafter"/>
</dbReference>
<dbReference type="GO" id="GO:0016791">
    <property type="term" value="F:phosphatase activity"/>
    <property type="evidence" value="ECO:0007669"/>
    <property type="project" value="InterPro"/>
</dbReference>
<evidence type="ECO:0000256" key="1">
    <source>
        <dbReference type="ARBA" id="ARBA00001946"/>
    </source>
</evidence>
<accession>A0A2U9CNX1</accession>
<dbReference type="InterPro" id="IPR006355">
    <property type="entry name" value="LHPP/HDHD2"/>
</dbReference>
<dbReference type="FunFam" id="3.40.50.1000:FF:000051">
    <property type="entry name" value="Phospholysine phosphohistidine inorganic pyrophosphate phosphatase"/>
    <property type="match status" value="1"/>
</dbReference>
<dbReference type="GO" id="GO:0004427">
    <property type="term" value="F:inorganic diphosphate phosphatase activity"/>
    <property type="evidence" value="ECO:0007669"/>
    <property type="project" value="UniProtKB-EC"/>
</dbReference>
<dbReference type="InterPro" id="IPR023214">
    <property type="entry name" value="HAD_sf"/>
</dbReference>
<dbReference type="CDD" id="cd07509">
    <property type="entry name" value="HAD_PPase"/>
    <property type="match status" value="1"/>
</dbReference>
<dbReference type="NCBIfam" id="TIGR01458">
    <property type="entry name" value="HAD-SF-IIA-hyp3"/>
    <property type="match status" value="1"/>
</dbReference>
<keyword evidence="6" id="KW-0963">Cytoplasm</keyword>
<evidence type="ECO:0000256" key="7">
    <source>
        <dbReference type="ARBA" id="ARBA00022723"/>
    </source>
</evidence>
<evidence type="ECO:0000256" key="8">
    <source>
        <dbReference type="ARBA" id="ARBA00022801"/>
    </source>
</evidence>
<keyword evidence="15" id="KW-1185">Reference proteome</keyword>
<dbReference type="Pfam" id="PF13242">
    <property type="entry name" value="Hydrolase_like"/>
    <property type="match status" value="1"/>
</dbReference>
<evidence type="ECO:0000256" key="3">
    <source>
        <dbReference type="ARBA" id="ARBA00004496"/>
    </source>
</evidence>
<gene>
    <name evidence="14" type="ORF">SMAX5B_017272</name>
</gene>
<evidence type="ECO:0000313" key="14">
    <source>
        <dbReference type="EMBL" id="AWP17883.1"/>
    </source>
</evidence>
<dbReference type="EMBL" id="CP026260">
    <property type="protein sequence ID" value="AWP17883.1"/>
    <property type="molecule type" value="Genomic_DNA"/>
</dbReference>
<evidence type="ECO:0000256" key="12">
    <source>
        <dbReference type="ARBA" id="ARBA00039357"/>
    </source>
</evidence>
<dbReference type="PANTHER" id="PTHR19288">
    <property type="entry name" value="4-NITROPHENYLPHOSPHATASE-RELATED"/>
    <property type="match status" value="1"/>
</dbReference>
<evidence type="ECO:0000256" key="6">
    <source>
        <dbReference type="ARBA" id="ARBA00022490"/>
    </source>
</evidence>
<dbReference type="SUPFAM" id="SSF56784">
    <property type="entry name" value="HAD-like"/>
    <property type="match status" value="1"/>
</dbReference>
<dbReference type="GO" id="GO:0005634">
    <property type="term" value="C:nucleus"/>
    <property type="evidence" value="ECO:0007669"/>
    <property type="project" value="UniProtKB-SubCell"/>
</dbReference>
<sequence length="421" mass="45817">MADTSWPDCAKSFRGVVLDMCGVLYESGEGDGVAIPGAAEAVRRLRASDLQLRFCTNETQASREEFVAKLRRLGFEISVSEVFSPAPAAVSVLRGRGLRPHLLVYDGVLPEFDGVDKTNPNCVVIGDAAEKFSYQNLNEAFRVLIGLDKPVLFSLGQGRYYKETDGLKLDVGVYMKALEYACDLEAEVIGKPSPMFFQSVLTDMGLQPHEALMIGDDLVNDVGGAQHCGMKGVQVRTGKYRPGDTIYTNPANHAYVQNMAFELRLNPQGPTFVSSETILPQRDKGAGRASATQPPRRYFSTYERKSTSDVVGKRQKVSSEWFRQFQDILSVSLSHTHTQTSPVVTGGSQGAINQVALHAASREPPLCPSGSSRDHILTLKATTPATSLSGKKKHTQLRTFSSSPTGYGYVVYSGSKGEAVF</sequence>
<comment type="function">
    <text evidence="11">Phosphatase that hydrolyzes imidodiphosphate, 3-phosphohistidine and 6-phospholysine. Has broad substrate specificity and can also hydrolyze inorganic diphosphate, but with lower efficiency.</text>
</comment>
<dbReference type="STRING" id="52904.ENSSMAP00000004727"/>
<evidence type="ECO:0000256" key="9">
    <source>
        <dbReference type="ARBA" id="ARBA00022842"/>
    </source>
</evidence>
<evidence type="ECO:0000256" key="13">
    <source>
        <dbReference type="ARBA" id="ARBA00047820"/>
    </source>
</evidence>
<evidence type="ECO:0000313" key="15">
    <source>
        <dbReference type="Proteomes" id="UP000246464"/>
    </source>
</evidence>
<comment type="subcellular location">
    <subcellularLocation>
        <location evidence="3">Cytoplasm</location>
    </subcellularLocation>
    <subcellularLocation>
        <location evidence="2">Nucleus</location>
    </subcellularLocation>
</comment>
<organism evidence="14 15">
    <name type="scientific">Scophthalmus maximus</name>
    <name type="common">Turbot</name>
    <name type="synonym">Psetta maxima</name>
    <dbReference type="NCBI Taxonomy" id="52904"/>
    <lineage>
        <taxon>Eukaryota</taxon>
        <taxon>Metazoa</taxon>
        <taxon>Chordata</taxon>
        <taxon>Craniata</taxon>
        <taxon>Vertebrata</taxon>
        <taxon>Euteleostomi</taxon>
        <taxon>Actinopterygii</taxon>
        <taxon>Neopterygii</taxon>
        <taxon>Teleostei</taxon>
        <taxon>Neoteleostei</taxon>
        <taxon>Acanthomorphata</taxon>
        <taxon>Carangaria</taxon>
        <taxon>Pleuronectiformes</taxon>
        <taxon>Pleuronectoidei</taxon>
        <taxon>Scophthalmidae</taxon>
        <taxon>Scophthalmus</taxon>
    </lineage>
</organism>
<evidence type="ECO:0000256" key="2">
    <source>
        <dbReference type="ARBA" id="ARBA00004123"/>
    </source>
</evidence>
<keyword evidence="7" id="KW-0479">Metal-binding</keyword>
<evidence type="ECO:0000256" key="4">
    <source>
        <dbReference type="ARBA" id="ARBA00007958"/>
    </source>
</evidence>
<dbReference type="PANTHER" id="PTHR19288:SF44">
    <property type="entry name" value="PHOSPHOLYSINE PHOSPHOHISTIDINE INORGANIC PYROPHOSPHATE PHOSPHATASE"/>
    <property type="match status" value="1"/>
</dbReference>
<name>A0A2U9CNX1_SCOMX</name>
<dbReference type="Pfam" id="PF13344">
    <property type="entry name" value="Hydrolase_6"/>
    <property type="match status" value="1"/>
</dbReference>
<evidence type="ECO:0000256" key="11">
    <source>
        <dbReference type="ARBA" id="ARBA00037258"/>
    </source>
</evidence>
<dbReference type="InterPro" id="IPR006357">
    <property type="entry name" value="HAD-SF_hydro_IIA"/>
</dbReference>
<keyword evidence="9" id="KW-0460">Magnesium</keyword>